<protein>
    <recommendedName>
        <fullName evidence="5">PPP4R2-domain-containing protein</fullName>
    </recommendedName>
</protein>
<feature type="compositionally biased region" description="Basic and acidic residues" evidence="2">
    <location>
        <begin position="236"/>
        <end position="292"/>
    </location>
</feature>
<dbReference type="PANTHER" id="PTHR16487">
    <property type="entry name" value="PPP4R2-RELATED PROTEIN"/>
    <property type="match status" value="1"/>
</dbReference>
<dbReference type="RefSeq" id="XP_019041372.1">
    <property type="nucleotide sequence ID" value="XM_019184042.1"/>
</dbReference>
<evidence type="ECO:0000256" key="1">
    <source>
        <dbReference type="ARBA" id="ARBA00009207"/>
    </source>
</evidence>
<dbReference type="AlphaFoldDB" id="A0A1E3P9S1"/>
<name>A0A1E3P9S1_WICAA</name>
<dbReference type="GO" id="GO:0030289">
    <property type="term" value="C:protein phosphatase 4 complex"/>
    <property type="evidence" value="ECO:0007669"/>
    <property type="project" value="InterPro"/>
</dbReference>
<evidence type="ECO:0000256" key="2">
    <source>
        <dbReference type="SAM" id="MobiDB-lite"/>
    </source>
</evidence>
<dbReference type="GO" id="GO:0019888">
    <property type="term" value="F:protein phosphatase regulator activity"/>
    <property type="evidence" value="ECO:0007669"/>
    <property type="project" value="InterPro"/>
</dbReference>
<dbReference type="GO" id="GO:0005737">
    <property type="term" value="C:cytoplasm"/>
    <property type="evidence" value="ECO:0007669"/>
    <property type="project" value="TreeGrafter"/>
</dbReference>
<reference evidence="3 4" key="1">
    <citation type="journal article" date="2016" name="Proc. Natl. Acad. Sci. U.S.A.">
        <title>Comparative genomics of biotechnologically important yeasts.</title>
        <authorList>
            <person name="Riley R."/>
            <person name="Haridas S."/>
            <person name="Wolfe K.H."/>
            <person name="Lopes M.R."/>
            <person name="Hittinger C.T."/>
            <person name="Goeker M."/>
            <person name="Salamov A.A."/>
            <person name="Wisecaver J.H."/>
            <person name="Long T.M."/>
            <person name="Calvey C.H."/>
            <person name="Aerts A.L."/>
            <person name="Barry K.W."/>
            <person name="Choi C."/>
            <person name="Clum A."/>
            <person name="Coughlan A.Y."/>
            <person name="Deshpande S."/>
            <person name="Douglass A.P."/>
            <person name="Hanson S.J."/>
            <person name="Klenk H.-P."/>
            <person name="LaButti K.M."/>
            <person name="Lapidus A."/>
            <person name="Lindquist E.A."/>
            <person name="Lipzen A.M."/>
            <person name="Meier-Kolthoff J.P."/>
            <person name="Ohm R.A."/>
            <person name="Otillar R.P."/>
            <person name="Pangilinan J.L."/>
            <person name="Peng Y."/>
            <person name="Rokas A."/>
            <person name="Rosa C.A."/>
            <person name="Scheuner C."/>
            <person name="Sibirny A.A."/>
            <person name="Slot J.C."/>
            <person name="Stielow J.B."/>
            <person name="Sun H."/>
            <person name="Kurtzman C.P."/>
            <person name="Blackwell M."/>
            <person name="Grigoriev I.V."/>
            <person name="Jeffries T.W."/>
        </authorList>
    </citation>
    <scope>NUCLEOTIDE SEQUENCE [LARGE SCALE GENOMIC DNA]</scope>
    <source>
        <strain evidence="4">ATCC 58044 / CBS 1984 / NCYC 433 / NRRL Y-366-8</strain>
    </source>
</reference>
<organism evidence="3 4">
    <name type="scientific">Wickerhamomyces anomalus (strain ATCC 58044 / CBS 1984 / NCYC 433 / NRRL Y-366-8)</name>
    <name type="common">Yeast</name>
    <name type="synonym">Hansenula anomala</name>
    <dbReference type="NCBI Taxonomy" id="683960"/>
    <lineage>
        <taxon>Eukaryota</taxon>
        <taxon>Fungi</taxon>
        <taxon>Dikarya</taxon>
        <taxon>Ascomycota</taxon>
        <taxon>Saccharomycotina</taxon>
        <taxon>Saccharomycetes</taxon>
        <taxon>Phaffomycetales</taxon>
        <taxon>Wickerhamomycetaceae</taxon>
        <taxon>Wickerhamomyces</taxon>
    </lineage>
</organism>
<feature type="compositionally biased region" description="Basic and acidic residues" evidence="2">
    <location>
        <begin position="203"/>
        <end position="224"/>
    </location>
</feature>
<dbReference type="STRING" id="683960.A0A1E3P9S1"/>
<evidence type="ECO:0008006" key="5">
    <source>
        <dbReference type="Google" id="ProtNLM"/>
    </source>
</evidence>
<accession>A0A1E3P9S1</accession>
<dbReference type="Proteomes" id="UP000094112">
    <property type="component" value="Unassembled WGS sequence"/>
</dbReference>
<keyword evidence="4" id="KW-1185">Reference proteome</keyword>
<comment type="similarity">
    <text evidence="1">Belongs to the PPP4R2 family.</text>
</comment>
<dbReference type="InterPro" id="IPR015267">
    <property type="entry name" value="PPP4R2"/>
</dbReference>
<dbReference type="GeneID" id="30201288"/>
<evidence type="ECO:0000313" key="4">
    <source>
        <dbReference type="Proteomes" id="UP000094112"/>
    </source>
</evidence>
<proteinExistence type="inferred from homology"/>
<evidence type="ECO:0000313" key="3">
    <source>
        <dbReference type="EMBL" id="ODQ62165.1"/>
    </source>
</evidence>
<dbReference type="OrthoDB" id="341898at2759"/>
<feature type="region of interest" description="Disordered" evidence="2">
    <location>
        <begin position="194"/>
        <end position="322"/>
    </location>
</feature>
<feature type="compositionally biased region" description="Acidic residues" evidence="2">
    <location>
        <begin position="298"/>
        <end position="307"/>
    </location>
</feature>
<dbReference type="Pfam" id="PF09184">
    <property type="entry name" value="PPP4R2"/>
    <property type="match status" value="1"/>
</dbReference>
<gene>
    <name evidence="3" type="ORF">WICANDRAFT_66461</name>
</gene>
<sequence>MSEPKFDLNKELETIIRERIFPKDHESLWKDIRTEIPTLIHTIITEFYEKPITTTIKDPLDSNHTESLESFSNRLTEHLTKVFPDNPPFTIVRLSEILYSPRKHYHTAEKFLRALENVIQVSSSIAEFPETTFEVNGHNSLKNHEFGENTLPISIGNDETDTIFLTKIPWLTEDDIKEIESEHYLIEEYPINDAPLNEEYDHDEQPLDGEQKKRTLEESKESPEKKHKPSEDSVEEEVHAGKETEKDKNEEEERAEAKQQKDEDERDTEKKEDESDSPKDKKDLEEPTKAEPDVSLIEADETLDEDKMDINTTLEEDKMDLD</sequence>
<dbReference type="GO" id="GO:0005634">
    <property type="term" value="C:nucleus"/>
    <property type="evidence" value="ECO:0007669"/>
    <property type="project" value="TreeGrafter"/>
</dbReference>
<dbReference type="EMBL" id="KV454208">
    <property type="protein sequence ID" value="ODQ62165.1"/>
    <property type="molecule type" value="Genomic_DNA"/>
</dbReference>
<dbReference type="PANTHER" id="PTHR16487:SF0">
    <property type="entry name" value="PROTEIN PHOSPHATASE 4 REGULATORY SUBUNIT 2-RELATED"/>
    <property type="match status" value="1"/>
</dbReference>